<dbReference type="InterPro" id="IPR014004">
    <property type="entry name" value="Transpt-assoc_nodulatn_dom_bac"/>
</dbReference>
<protein>
    <submittedName>
        <fullName evidence="4">BON domain-containing protein</fullName>
    </submittedName>
</protein>
<dbReference type="PANTHER" id="PTHR34606:SF15">
    <property type="entry name" value="BON DOMAIN-CONTAINING PROTEIN"/>
    <property type="match status" value="1"/>
</dbReference>
<keyword evidence="2" id="KW-0732">Signal</keyword>
<organism evidence="4 5">
    <name type="scientific">Hyphobacterium marinum</name>
    <dbReference type="NCBI Taxonomy" id="3116574"/>
    <lineage>
        <taxon>Bacteria</taxon>
        <taxon>Pseudomonadati</taxon>
        <taxon>Pseudomonadota</taxon>
        <taxon>Alphaproteobacteria</taxon>
        <taxon>Maricaulales</taxon>
        <taxon>Maricaulaceae</taxon>
        <taxon>Hyphobacterium</taxon>
    </lineage>
</organism>
<accession>A0ABU7LV43</accession>
<evidence type="ECO:0000256" key="1">
    <source>
        <dbReference type="SAM" id="MobiDB-lite"/>
    </source>
</evidence>
<feature type="domain" description="BON" evidence="3">
    <location>
        <begin position="109"/>
        <end position="177"/>
    </location>
</feature>
<feature type="domain" description="BON" evidence="3">
    <location>
        <begin position="32"/>
        <end position="100"/>
    </location>
</feature>
<evidence type="ECO:0000313" key="5">
    <source>
        <dbReference type="Proteomes" id="UP001310692"/>
    </source>
</evidence>
<comment type="caution">
    <text evidence="4">The sequence shown here is derived from an EMBL/GenBank/DDBJ whole genome shotgun (WGS) entry which is preliminary data.</text>
</comment>
<feature type="signal peptide" evidence="2">
    <location>
        <begin position="1"/>
        <end position="19"/>
    </location>
</feature>
<dbReference type="SMART" id="SM00749">
    <property type="entry name" value="BON"/>
    <property type="match status" value="2"/>
</dbReference>
<gene>
    <name evidence="4" type="ORF">V0U35_01915</name>
</gene>
<feature type="chain" id="PRO_5046709152" evidence="2">
    <location>
        <begin position="20"/>
        <end position="229"/>
    </location>
</feature>
<sequence>MSLRASCLALSLLMLAGCAAVQPERSVGRGLDDTNASISIKAAMLRAEGYALEGADVEVTDGVALITGTVPREADRQMAECLAWSALAVRAVQNELRISAATDIRDRSRDAWISQRVSSRLLRDRSIRSVNYNVEAHDGTVYLLGVARTRGELERAAAHAALVDGVSDVVTYVRVIGEASEPVARGERQARACAGEAVPTMDGQGNELMGAPDMDAPEEVRTAPVRPID</sequence>
<keyword evidence="5" id="KW-1185">Reference proteome</keyword>
<dbReference type="InterPro" id="IPR051686">
    <property type="entry name" value="Lipoprotein_DolP"/>
</dbReference>
<dbReference type="InterPro" id="IPR007055">
    <property type="entry name" value="BON_dom"/>
</dbReference>
<evidence type="ECO:0000313" key="4">
    <source>
        <dbReference type="EMBL" id="MEE2565421.1"/>
    </source>
</evidence>
<dbReference type="Pfam" id="PF04972">
    <property type="entry name" value="BON"/>
    <property type="match status" value="2"/>
</dbReference>
<dbReference type="RefSeq" id="WP_330194957.1">
    <property type="nucleotide sequence ID" value="NZ_JAZDRO010000001.1"/>
</dbReference>
<evidence type="ECO:0000256" key="2">
    <source>
        <dbReference type="SAM" id="SignalP"/>
    </source>
</evidence>
<reference evidence="4 5" key="1">
    <citation type="submission" date="2024-01" db="EMBL/GenBank/DDBJ databases">
        <title>Hyphobacterium bacterium isolated from marine sediment.</title>
        <authorList>
            <person name="Zhao S."/>
        </authorList>
    </citation>
    <scope>NUCLEOTIDE SEQUENCE [LARGE SCALE GENOMIC DNA]</scope>
    <source>
        <strain evidence="4 5">Y60-23</strain>
    </source>
</reference>
<proteinExistence type="predicted"/>
<dbReference type="Proteomes" id="UP001310692">
    <property type="component" value="Unassembled WGS sequence"/>
</dbReference>
<feature type="region of interest" description="Disordered" evidence="1">
    <location>
        <begin position="199"/>
        <end position="229"/>
    </location>
</feature>
<dbReference type="Gene3D" id="3.30.1340.30">
    <property type="match status" value="1"/>
</dbReference>
<name>A0ABU7LV43_9PROT</name>
<dbReference type="PANTHER" id="PTHR34606">
    <property type="entry name" value="BON DOMAIN-CONTAINING PROTEIN"/>
    <property type="match status" value="1"/>
</dbReference>
<dbReference type="EMBL" id="JAZDRO010000001">
    <property type="protein sequence ID" value="MEE2565421.1"/>
    <property type="molecule type" value="Genomic_DNA"/>
</dbReference>
<dbReference type="PROSITE" id="PS50914">
    <property type="entry name" value="BON"/>
    <property type="match status" value="2"/>
</dbReference>
<evidence type="ECO:0000259" key="3">
    <source>
        <dbReference type="PROSITE" id="PS50914"/>
    </source>
</evidence>
<dbReference type="PROSITE" id="PS51257">
    <property type="entry name" value="PROKAR_LIPOPROTEIN"/>
    <property type="match status" value="1"/>
</dbReference>